<reference evidence="7 8" key="1">
    <citation type="journal article" date="2018" name="Mol. Biol. Evol.">
        <title>Broad Genomic Sampling Reveals a Smut Pathogenic Ancestry of the Fungal Clade Ustilaginomycotina.</title>
        <authorList>
            <person name="Kijpornyongpan T."/>
            <person name="Mondo S.J."/>
            <person name="Barry K."/>
            <person name="Sandor L."/>
            <person name="Lee J."/>
            <person name="Lipzen A."/>
            <person name="Pangilinan J."/>
            <person name="LaButti K."/>
            <person name="Hainaut M."/>
            <person name="Henrissat B."/>
            <person name="Grigoriev I.V."/>
            <person name="Spatafora J.W."/>
            <person name="Aime M.C."/>
        </authorList>
    </citation>
    <scope>NUCLEOTIDE SEQUENCE [LARGE SCALE GENOMIC DNA]</scope>
    <source>
        <strain evidence="7 8">MCA 4186</strain>
    </source>
</reference>
<gene>
    <name evidence="7" type="ORF">FA09DRAFT_306389</name>
</gene>
<dbReference type="EMBL" id="KZ819288">
    <property type="protein sequence ID" value="PWN99541.1"/>
    <property type="molecule type" value="Genomic_DNA"/>
</dbReference>
<dbReference type="GO" id="GO:0000724">
    <property type="term" value="P:double-strand break repair via homologous recombination"/>
    <property type="evidence" value="ECO:0007669"/>
    <property type="project" value="TreeGrafter"/>
</dbReference>
<dbReference type="GO" id="GO:0007131">
    <property type="term" value="P:reciprocal meiotic recombination"/>
    <property type="evidence" value="ECO:0007669"/>
    <property type="project" value="TreeGrafter"/>
</dbReference>
<dbReference type="InterPro" id="IPR027417">
    <property type="entry name" value="P-loop_NTPase"/>
</dbReference>
<dbReference type="GO" id="GO:0016787">
    <property type="term" value="F:hydrolase activity"/>
    <property type="evidence" value="ECO:0007669"/>
    <property type="project" value="UniProtKB-KW"/>
</dbReference>
<keyword evidence="3" id="KW-0067">ATP-binding</keyword>
<dbReference type="STRING" id="58919.A0A316ZDD8"/>
<sequence>MDEDEDELSDGPVQPARRPLSKSCATPSKGPSREHILRQNETIAGADRYYLCYWRKPQGRKHKTWDGDAVLIVKGGGKCTLRCTQSFRDLATDAKLNATHVGAGDELVVGGKEIEIDTEISASAYYSGCNGKGFTDAPSKTSSSVSGARAVSLAAAPTNSFYAKPLPKPVLQSKPVQQAARTPRAAEKARAVPTPNKAVASAGRGPSGLANPGQGKEPHPRYDPLAPGAIVMKRPDKAHQKKFNRRGLPVVDVVVEPTLASALRPHQVEGVKWLYEKVMGMNAGTSEDDGMGAILADEMGLGKTLQTIALLHTMLKQDCYYTAQPHAIERAVIVCPLSLTTNWKREFRKWLGTSGLSVLCVDSNESNKVERFLYSTTYQVLIIGYEKLRTCVKLLADAQPPIGLIVCDEGHRLKSRDAKTTKMFAALSTPRRIILSGTPIQNDLSEFYAMIDFVNPGLLGDYATFKKVFEDPIVKSRVQHARKDAQELGRVRTESLSKVTKSMILRRPASLLDQYLQPKCEQVVFCAPTQLQLDIYGRVLGSDEVSDVLRGAHSGASSLPLIGVLRKLCNSPELLLKDIDPRNKDQDASMTATLLSGAHHLFPTNRQPGQVELSGKLMTLLKMLKRIRDETDDKVVLVSNFTATLDVVEAMCRRNRFTTLRLDGSTKQDDRMDIVSEFNRGNARSSFVFLLSTKTGGQGLNLIGANRLVLIDSDWNPSVDKQAMARIHRDGQKKRCYIYRLLLAGTMDEKIYQRQISKIGLSDSLMEGGNASSKASDSFSLEDLRDIFSLHCDTPCVSHDAMRCTCGGNGIAGAGRGTLDADEYQPQNSGPGGFVSATQQATQQEQQLVRDSRSKLAALHEWGHFDCSDTSLGFAAQLTDTVLRDLILTQQGAKKPAAPPQQARVASPAEEVTPLTAPAKSAAAGSSLLSMLSFDALQAAQEEEARKAAMEQAQREAVVCKAPSRKATRDMRGGRVAPPPDCAISVSEARIAIKAEPDDGTVAAEEDELRLPVAGSHVLPEPAAPGAPPREESAESDRYGLHGRAFDIKQHSPGDILFVYTKTSGSPAVVPVLPSVAESAEASPDAETPAAGVGSDDE</sequence>
<dbReference type="AlphaFoldDB" id="A0A316ZDD8"/>
<dbReference type="InterPro" id="IPR000330">
    <property type="entry name" value="SNF2_N"/>
</dbReference>
<organism evidence="7 8">
    <name type="scientific">Tilletiopsis washingtonensis</name>
    <dbReference type="NCBI Taxonomy" id="58919"/>
    <lineage>
        <taxon>Eukaryota</taxon>
        <taxon>Fungi</taxon>
        <taxon>Dikarya</taxon>
        <taxon>Basidiomycota</taxon>
        <taxon>Ustilaginomycotina</taxon>
        <taxon>Exobasidiomycetes</taxon>
        <taxon>Entylomatales</taxon>
        <taxon>Entylomatales incertae sedis</taxon>
        <taxon>Tilletiopsis</taxon>
    </lineage>
</organism>
<dbReference type="OrthoDB" id="413460at2759"/>
<dbReference type="PANTHER" id="PTHR45629:SF7">
    <property type="entry name" value="DNA EXCISION REPAIR PROTEIN ERCC-6-RELATED"/>
    <property type="match status" value="1"/>
</dbReference>
<keyword evidence="8" id="KW-1185">Reference proteome</keyword>
<dbReference type="InterPro" id="IPR001650">
    <property type="entry name" value="Helicase_C-like"/>
</dbReference>
<evidence type="ECO:0000259" key="5">
    <source>
        <dbReference type="PROSITE" id="PS51192"/>
    </source>
</evidence>
<feature type="domain" description="Helicase C-terminal" evidence="6">
    <location>
        <begin position="619"/>
        <end position="767"/>
    </location>
</feature>
<dbReference type="CDD" id="cd18004">
    <property type="entry name" value="DEXHc_RAD54"/>
    <property type="match status" value="1"/>
</dbReference>
<dbReference type="GO" id="GO:0005524">
    <property type="term" value="F:ATP binding"/>
    <property type="evidence" value="ECO:0007669"/>
    <property type="project" value="InterPro"/>
</dbReference>
<dbReference type="InterPro" id="IPR038718">
    <property type="entry name" value="SNF2-like_sf"/>
</dbReference>
<evidence type="ECO:0000256" key="3">
    <source>
        <dbReference type="ARBA" id="ARBA00022840"/>
    </source>
</evidence>
<dbReference type="GeneID" id="37268077"/>
<feature type="region of interest" description="Disordered" evidence="4">
    <location>
        <begin position="1013"/>
        <end position="1037"/>
    </location>
</feature>
<proteinExistence type="predicted"/>
<accession>A0A316ZDD8</accession>
<evidence type="ECO:0000259" key="6">
    <source>
        <dbReference type="PROSITE" id="PS51194"/>
    </source>
</evidence>
<evidence type="ECO:0000313" key="8">
    <source>
        <dbReference type="Proteomes" id="UP000245946"/>
    </source>
</evidence>
<evidence type="ECO:0000256" key="4">
    <source>
        <dbReference type="SAM" id="MobiDB-lite"/>
    </source>
</evidence>
<dbReference type="FunFam" id="3.40.50.10810:FF:000020">
    <property type="entry name" value="DNA repair and recombination protein RAD54B"/>
    <property type="match status" value="1"/>
</dbReference>
<dbReference type="RefSeq" id="XP_025599820.1">
    <property type="nucleotide sequence ID" value="XM_025740531.1"/>
</dbReference>
<dbReference type="InterPro" id="IPR049730">
    <property type="entry name" value="SNF2/RAD54-like_C"/>
</dbReference>
<name>A0A316ZDD8_9BASI</name>
<dbReference type="InterPro" id="IPR050496">
    <property type="entry name" value="SNF2_RAD54_helicase_repair"/>
</dbReference>
<feature type="region of interest" description="Disordered" evidence="4">
    <location>
        <begin position="1"/>
        <end position="33"/>
    </location>
</feature>
<dbReference type="PANTHER" id="PTHR45629">
    <property type="entry name" value="SNF2/RAD54 FAMILY MEMBER"/>
    <property type="match status" value="1"/>
</dbReference>
<dbReference type="Pfam" id="PF00271">
    <property type="entry name" value="Helicase_C"/>
    <property type="match status" value="1"/>
</dbReference>
<feature type="domain" description="Helicase ATP-binding" evidence="5">
    <location>
        <begin position="284"/>
        <end position="457"/>
    </location>
</feature>
<keyword evidence="1" id="KW-0547">Nucleotide-binding</keyword>
<dbReference type="CDD" id="cd18793">
    <property type="entry name" value="SF2_C_SNF"/>
    <property type="match status" value="1"/>
</dbReference>
<dbReference type="Gene3D" id="3.40.50.10810">
    <property type="entry name" value="Tandem AAA-ATPase domain"/>
    <property type="match status" value="1"/>
</dbReference>
<dbReference type="GO" id="GO:0005634">
    <property type="term" value="C:nucleus"/>
    <property type="evidence" value="ECO:0007669"/>
    <property type="project" value="TreeGrafter"/>
</dbReference>
<protein>
    <submittedName>
        <fullName evidence="7">Uncharacterized protein</fullName>
    </submittedName>
</protein>
<dbReference type="InterPro" id="IPR014001">
    <property type="entry name" value="Helicase_ATP-bd"/>
</dbReference>
<feature type="region of interest" description="Disordered" evidence="4">
    <location>
        <begin position="164"/>
        <end position="227"/>
    </location>
</feature>
<keyword evidence="2" id="KW-0378">Hydrolase</keyword>
<dbReference type="GO" id="GO:0015616">
    <property type="term" value="F:DNA translocase activity"/>
    <property type="evidence" value="ECO:0007669"/>
    <property type="project" value="TreeGrafter"/>
</dbReference>
<evidence type="ECO:0000313" key="7">
    <source>
        <dbReference type="EMBL" id="PWN99541.1"/>
    </source>
</evidence>
<dbReference type="Proteomes" id="UP000245946">
    <property type="component" value="Unassembled WGS sequence"/>
</dbReference>
<evidence type="ECO:0000256" key="1">
    <source>
        <dbReference type="ARBA" id="ARBA00022741"/>
    </source>
</evidence>
<evidence type="ECO:0000256" key="2">
    <source>
        <dbReference type="ARBA" id="ARBA00022801"/>
    </source>
</evidence>
<dbReference type="PROSITE" id="PS51194">
    <property type="entry name" value="HELICASE_CTER"/>
    <property type="match status" value="1"/>
</dbReference>
<dbReference type="Pfam" id="PF00176">
    <property type="entry name" value="SNF2-rel_dom"/>
    <property type="match status" value="1"/>
</dbReference>
<dbReference type="SUPFAM" id="SSF52540">
    <property type="entry name" value="P-loop containing nucleoside triphosphate hydrolases"/>
    <property type="match status" value="2"/>
</dbReference>
<dbReference type="Gene3D" id="1.20.120.850">
    <property type="entry name" value="SWI2/SNF2 ATPases, N-terminal domain"/>
    <property type="match status" value="1"/>
</dbReference>
<dbReference type="SMART" id="SM00490">
    <property type="entry name" value="HELICc"/>
    <property type="match status" value="1"/>
</dbReference>
<dbReference type="PROSITE" id="PS51192">
    <property type="entry name" value="HELICASE_ATP_BIND_1"/>
    <property type="match status" value="1"/>
</dbReference>
<dbReference type="SMART" id="SM00487">
    <property type="entry name" value="DEXDc"/>
    <property type="match status" value="1"/>
</dbReference>
<dbReference type="Gene3D" id="3.40.50.300">
    <property type="entry name" value="P-loop containing nucleotide triphosphate hydrolases"/>
    <property type="match status" value="1"/>
</dbReference>
<feature type="region of interest" description="Disordered" evidence="4">
    <location>
        <begin position="1077"/>
        <end position="1098"/>
    </location>
</feature>